<organism evidence="2 3">
    <name type="scientific">Cyprinus carpio</name>
    <name type="common">Common carp</name>
    <dbReference type="NCBI Taxonomy" id="7962"/>
    <lineage>
        <taxon>Eukaryota</taxon>
        <taxon>Metazoa</taxon>
        <taxon>Chordata</taxon>
        <taxon>Craniata</taxon>
        <taxon>Vertebrata</taxon>
        <taxon>Euteleostomi</taxon>
        <taxon>Actinopterygii</taxon>
        <taxon>Neopterygii</taxon>
        <taxon>Teleostei</taxon>
        <taxon>Ostariophysi</taxon>
        <taxon>Cypriniformes</taxon>
        <taxon>Cyprinidae</taxon>
        <taxon>Cyprininae</taxon>
        <taxon>Cyprinus</taxon>
    </lineage>
</organism>
<dbReference type="PANTHER" id="PTHR45784:SF3">
    <property type="entry name" value="C-TYPE LECTIN DOMAIN FAMILY 4 MEMBER K-LIKE-RELATED"/>
    <property type="match status" value="1"/>
</dbReference>
<dbReference type="SMART" id="SM00034">
    <property type="entry name" value="CLECT"/>
    <property type="match status" value="1"/>
</dbReference>
<dbReference type="SUPFAM" id="SSF56436">
    <property type="entry name" value="C-type lectin-like"/>
    <property type="match status" value="1"/>
</dbReference>
<protein>
    <recommendedName>
        <fullName evidence="1">C-type lectin domain-containing protein</fullName>
    </recommendedName>
</protein>
<dbReference type="AlphaFoldDB" id="A0A8C2I9B8"/>
<proteinExistence type="predicted"/>
<dbReference type="InterPro" id="IPR016186">
    <property type="entry name" value="C-type_lectin-like/link_sf"/>
</dbReference>
<evidence type="ECO:0000313" key="3">
    <source>
        <dbReference type="Proteomes" id="UP000694701"/>
    </source>
</evidence>
<dbReference type="Gene3D" id="3.10.100.10">
    <property type="entry name" value="Mannose-Binding Protein A, subunit A"/>
    <property type="match status" value="1"/>
</dbReference>
<accession>A0A8C2I9B8</accession>
<dbReference type="Ensembl" id="ENSCCRT00020083444.1">
    <property type="protein sequence ID" value="ENSCCRP00020076104.1"/>
    <property type="gene ID" value="ENSCCRG00020035405.1"/>
</dbReference>
<reference evidence="2" key="1">
    <citation type="submission" date="2025-08" db="UniProtKB">
        <authorList>
            <consortium name="Ensembl"/>
        </authorList>
    </citation>
    <scope>IDENTIFICATION</scope>
</reference>
<evidence type="ECO:0000259" key="1">
    <source>
        <dbReference type="PROSITE" id="PS50041"/>
    </source>
</evidence>
<dbReference type="InterPro" id="IPR001304">
    <property type="entry name" value="C-type_lectin-like"/>
</dbReference>
<name>A0A8C2I9B8_CYPCA</name>
<evidence type="ECO:0000313" key="2">
    <source>
        <dbReference type="Ensembl" id="ENSCCRP00020076104.1"/>
    </source>
</evidence>
<dbReference type="Proteomes" id="UP000694701">
    <property type="component" value="Unplaced"/>
</dbReference>
<sequence>MLRATADSITQICPPSATLRNRIGSRVVFHHHHGFGLVCSGTLGNGLTNGATSSDTGQQVNHPRSCLSFQFVIGPKSPYRTYQYMNESMTWQDSYCRQQHTDLASISSPEQQNLLSNESSLWIGLFLDSWVWSDQTNLTFRYWEADQPSQSSGSGDCVGMSSNNSGKWAQYSCDLPQPFICYGGEFCWSISKQRLKTIVII</sequence>
<dbReference type="InterPro" id="IPR016187">
    <property type="entry name" value="CTDL_fold"/>
</dbReference>
<dbReference type="Pfam" id="PF00059">
    <property type="entry name" value="Lectin_C"/>
    <property type="match status" value="1"/>
</dbReference>
<feature type="domain" description="C-type lectin" evidence="1">
    <location>
        <begin position="80"/>
        <end position="182"/>
    </location>
</feature>
<dbReference type="PANTHER" id="PTHR45784">
    <property type="entry name" value="C-TYPE LECTIN DOMAIN FAMILY 20 MEMBER A-RELATED"/>
    <property type="match status" value="1"/>
</dbReference>
<dbReference type="PROSITE" id="PS50041">
    <property type="entry name" value="C_TYPE_LECTIN_2"/>
    <property type="match status" value="1"/>
</dbReference>